<organism evidence="1 2">
    <name type="scientific">Vigna unguiculata</name>
    <name type="common">Cowpea</name>
    <dbReference type="NCBI Taxonomy" id="3917"/>
    <lineage>
        <taxon>Eukaryota</taxon>
        <taxon>Viridiplantae</taxon>
        <taxon>Streptophyta</taxon>
        <taxon>Embryophyta</taxon>
        <taxon>Tracheophyta</taxon>
        <taxon>Spermatophyta</taxon>
        <taxon>Magnoliopsida</taxon>
        <taxon>eudicotyledons</taxon>
        <taxon>Gunneridae</taxon>
        <taxon>Pentapetalae</taxon>
        <taxon>rosids</taxon>
        <taxon>fabids</taxon>
        <taxon>Fabales</taxon>
        <taxon>Fabaceae</taxon>
        <taxon>Papilionoideae</taxon>
        <taxon>50 kb inversion clade</taxon>
        <taxon>NPAAA clade</taxon>
        <taxon>indigoferoid/millettioid clade</taxon>
        <taxon>Phaseoleae</taxon>
        <taxon>Vigna</taxon>
    </lineage>
</organism>
<dbReference type="AlphaFoldDB" id="A0A4D6KU40"/>
<evidence type="ECO:0000313" key="2">
    <source>
        <dbReference type="Proteomes" id="UP000501690"/>
    </source>
</evidence>
<protein>
    <submittedName>
        <fullName evidence="1">Uncharacterized protein</fullName>
    </submittedName>
</protein>
<proteinExistence type="predicted"/>
<evidence type="ECO:0000313" key="1">
    <source>
        <dbReference type="EMBL" id="QCD79357.1"/>
    </source>
</evidence>
<accession>A0A4D6KU40</accession>
<sequence>MRMMVILGFYGVGEFWKNFQNVHAPPGGTKFVARRHTRSVTLSSWTCSDMGSQCERVTLSMRMSMIARHERCEFQEQGMELMVIPPGDTCKTVASKAFGAWQHEAPAKRSGSVYRLTALEQRQAIMQRQDL</sequence>
<dbReference type="Proteomes" id="UP000501690">
    <property type="component" value="Linkage Group LG1"/>
</dbReference>
<dbReference type="EMBL" id="CP039345">
    <property type="protein sequence ID" value="QCD79357.1"/>
    <property type="molecule type" value="Genomic_DNA"/>
</dbReference>
<keyword evidence="2" id="KW-1185">Reference proteome</keyword>
<reference evidence="1 2" key="1">
    <citation type="submission" date="2019-04" db="EMBL/GenBank/DDBJ databases">
        <title>An improved genome assembly and genetic linkage map for asparagus bean, Vigna unguiculata ssp. sesquipedialis.</title>
        <authorList>
            <person name="Xia Q."/>
            <person name="Zhang R."/>
            <person name="Dong Y."/>
        </authorList>
    </citation>
    <scope>NUCLEOTIDE SEQUENCE [LARGE SCALE GENOMIC DNA]</scope>
    <source>
        <tissue evidence="1">Leaf</tissue>
    </source>
</reference>
<name>A0A4D6KU40_VIGUN</name>
<gene>
    <name evidence="1" type="ORF">DEO72_LG1g2996</name>
</gene>